<dbReference type="SUPFAM" id="SSF56300">
    <property type="entry name" value="Metallo-dependent phosphatases"/>
    <property type="match status" value="1"/>
</dbReference>
<dbReference type="InterPro" id="IPR004843">
    <property type="entry name" value="Calcineurin-like_PHP"/>
</dbReference>
<evidence type="ECO:0000313" key="2">
    <source>
        <dbReference type="EMBL" id="EFJ20918.1"/>
    </source>
</evidence>
<dbReference type="InParanoid" id="D8S4C4"/>
<keyword evidence="3" id="KW-1185">Reference proteome</keyword>
<sequence>MGGGRVIAVVGDVHGSWNSSVDEQALRHINPDLVLFTGDFGNEDVELVEEVSKLDMPKAVILGNHDCWYSGRYASKTSSAVLQQHRLLGESHVGFKRLEFPGLKISVVGSRPFSMGGPRKAFFGFPYCKEMYGVHSLEESATKISELALGAPKEHAIIVLGHNGPTGLGSSPGDICGRDFDPGAGDHGDPDLEEALKSCEGKCEIPLVVFGHMHKELLCGGERKMTAVGSNGTVYVNGAVVPRERSKSSERAFTVVTLADDNRVDKVTETWVRIKGKQVDTVAESVLFPLDE</sequence>
<dbReference type="PANTHER" id="PTHR35769">
    <property type="entry name" value="CALCINEURIN-LIKE METALLO-PHOSPHOESTERASE SUPERFAMILY PROTEIN"/>
    <property type="match status" value="1"/>
</dbReference>
<dbReference type="KEGG" id="smo:SELMODRAFT_152396"/>
<dbReference type="Gene3D" id="3.60.21.10">
    <property type="match status" value="1"/>
</dbReference>
<dbReference type="NCBIfam" id="TIGR04168">
    <property type="entry name" value="TIGR04168 family protein"/>
    <property type="match status" value="1"/>
</dbReference>
<proteinExistence type="predicted"/>
<protein>
    <recommendedName>
        <fullName evidence="1">Calcineurin-like phosphoesterase domain-containing protein</fullName>
    </recommendedName>
</protein>
<dbReference type="eggNOG" id="ENOG502QQYB">
    <property type="taxonomic scope" value="Eukaryota"/>
</dbReference>
<dbReference type="EMBL" id="GL377601">
    <property type="protein sequence ID" value="EFJ20918.1"/>
    <property type="molecule type" value="Genomic_DNA"/>
</dbReference>
<dbReference type="InterPro" id="IPR027629">
    <property type="entry name" value="DevT-like"/>
</dbReference>
<reference evidence="2 3" key="1">
    <citation type="journal article" date="2011" name="Science">
        <title>The Selaginella genome identifies genetic changes associated with the evolution of vascular plants.</title>
        <authorList>
            <person name="Banks J.A."/>
            <person name="Nishiyama T."/>
            <person name="Hasebe M."/>
            <person name="Bowman J.L."/>
            <person name="Gribskov M."/>
            <person name="dePamphilis C."/>
            <person name="Albert V.A."/>
            <person name="Aono N."/>
            <person name="Aoyama T."/>
            <person name="Ambrose B.A."/>
            <person name="Ashton N.W."/>
            <person name="Axtell M.J."/>
            <person name="Barker E."/>
            <person name="Barker M.S."/>
            <person name="Bennetzen J.L."/>
            <person name="Bonawitz N.D."/>
            <person name="Chapple C."/>
            <person name="Cheng C."/>
            <person name="Correa L.G."/>
            <person name="Dacre M."/>
            <person name="DeBarry J."/>
            <person name="Dreyer I."/>
            <person name="Elias M."/>
            <person name="Engstrom E.M."/>
            <person name="Estelle M."/>
            <person name="Feng L."/>
            <person name="Finet C."/>
            <person name="Floyd S.K."/>
            <person name="Frommer W.B."/>
            <person name="Fujita T."/>
            <person name="Gramzow L."/>
            <person name="Gutensohn M."/>
            <person name="Harholt J."/>
            <person name="Hattori M."/>
            <person name="Heyl A."/>
            <person name="Hirai T."/>
            <person name="Hiwatashi Y."/>
            <person name="Ishikawa M."/>
            <person name="Iwata M."/>
            <person name="Karol K.G."/>
            <person name="Koehler B."/>
            <person name="Kolukisaoglu U."/>
            <person name="Kubo M."/>
            <person name="Kurata T."/>
            <person name="Lalonde S."/>
            <person name="Li K."/>
            <person name="Li Y."/>
            <person name="Litt A."/>
            <person name="Lyons E."/>
            <person name="Manning G."/>
            <person name="Maruyama T."/>
            <person name="Michael T.P."/>
            <person name="Mikami K."/>
            <person name="Miyazaki S."/>
            <person name="Morinaga S."/>
            <person name="Murata T."/>
            <person name="Mueller-Roeber B."/>
            <person name="Nelson D.R."/>
            <person name="Obara M."/>
            <person name="Oguri Y."/>
            <person name="Olmstead R.G."/>
            <person name="Onodera N."/>
            <person name="Petersen B.L."/>
            <person name="Pils B."/>
            <person name="Prigge M."/>
            <person name="Rensing S.A."/>
            <person name="Riano-Pachon D.M."/>
            <person name="Roberts A.W."/>
            <person name="Sato Y."/>
            <person name="Scheller H.V."/>
            <person name="Schulz B."/>
            <person name="Schulz C."/>
            <person name="Shakirov E.V."/>
            <person name="Shibagaki N."/>
            <person name="Shinohara N."/>
            <person name="Shippen D.E."/>
            <person name="Soerensen I."/>
            <person name="Sotooka R."/>
            <person name="Sugimoto N."/>
            <person name="Sugita M."/>
            <person name="Sumikawa N."/>
            <person name="Tanurdzic M."/>
            <person name="Theissen G."/>
            <person name="Ulvskov P."/>
            <person name="Wakazuki S."/>
            <person name="Weng J.K."/>
            <person name="Willats W.W."/>
            <person name="Wipf D."/>
            <person name="Wolf P.G."/>
            <person name="Yang L."/>
            <person name="Zimmer A.D."/>
            <person name="Zhu Q."/>
            <person name="Mitros T."/>
            <person name="Hellsten U."/>
            <person name="Loque D."/>
            <person name="Otillar R."/>
            <person name="Salamov A."/>
            <person name="Schmutz J."/>
            <person name="Shapiro H."/>
            <person name="Lindquist E."/>
            <person name="Lucas S."/>
            <person name="Rokhsar D."/>
            <person name="Grigoriev I.V."/>
        </authorList>
    </citation>
    <scope>NUCLEOTIDE SEQUENCE [LARGE SCALE GENOMIC DNA]</scope>
</reference>
<accession>D8S4C4</accession>
<dbReference type="OMA" id="GRKKCPY"/>
<dbReference type="GO" id="GO:0016787">
    <property type="term" value="F:hydrolase activity"/>
    <property type="evidence" value="ECO:0007669"/>
    <property type="project" value="InterPro"/>
</dbReference>
<dbReference type="PANTHER" id="PTHR35769:SF2">
    <property type="entry name" value="CALCINEURIN-LIKE METALLO-PHOSPHOESTERASE SUPERFAMILY PROTEIN"/>
    <property type="match status" value="1"/>
</dbReference>
<dbReference type="CDD" id="cd07397">
    <property type="entry name" value="MPP_NostocDevT-like"/>
    <property type="match status" value="1"/>
</dbReference>
<evidence type="ECO:0000313" key="3">
    <source>
        <dbReference type="Proteomes" id="UP000001514"/>
    </source>
</evidence>
<gene>
    <name evidence="2" type="ORF">SELMODRAFT_152396</name>
</gene>
<dbReference type="FunCoup" id="D8S4C4">
    <property type="interactions" value="211"/>
</dbReference>
<dbReference type="Proteomes" id="UP000001514">
    <property type="component" value="Unassembled WGS sequence"/>
</dbReference>
<dbReference type="Pfam" id="PF00149">
    <property type="entry name" value="Metallophos"/>
    <property type="match status" value="1"/>
</dbReference>
<dbReference type="HOGENOM" id="CLU_053780_0_0_1"/>
<organism evidence="3">
    <name type="scientific">Selaginella moellendorffii</name>
    <name type="common">Spikemoss</name>
    <dbReference type="NCBI Taxonomy" id="88036"/>
    <lineage>
        <taxon>Eukaryota</taxon>
        <taxon>Viridiplantae</taxon>
        <taxon>Streptophyta</taxon>
        <taxon>Embryophyta</taxon>
        <taxon>Tracheophyta</taxon>
        <taxon>Lycopodiopsida</taxon>
        <taxon>Selaginellales</taxon>
        <taxon>Selaginellaceae</taxon>
        <taxon>Selaginella</taxon>
    </lineage>
</organism>
<name>D8S4C4_SELML</name>
<feature type="domain" description="Calcineurin-like phosphoesterase" evidence="1">
    <location>
        <begin position="7"/>
        <end position="215"/>
    </location>
</feature>
<dbReference type="AlphaFoldDB" id="D8S4C4"/>
<evidence type="ECO:0000259" key="1">
    <source>
        <dbReference type="Pfam" id="PF00149"/>
    </source>
</evidence>
<dbReference type="OrthoDB" id="3664at2759"/>
<dbReference type="Gramene" id="EFJ20918">
    <property type="protein sequence ID" value="EFJ20918"/>
    <property type="gene ID" value="SELMODRAFT_152396"/>
</dbReference>
<dbReference type="InterPro" id="IPR029052">
    <property type="entry name" value="Metallo-depent_PP-like"/>
</dbReference>